<comment type="caution">
    <text evidence="3">The sequence shown here is derived from an EMBL/GenBank/DDBJ whole genome shotgun (WGS) entry which is preliminary data.</text>
</comment>
<dbReference type="InterPro" id="IPR036388">
    <property type="entry name" value="WH-like_DNA-bd_sf"/>
</dbReference>
<dbReference type="NCBIfam" id="TIGR00732">
    <property type="entry name" value="dprA"/>
    <property type="match status" value="1"/>
</dbReference>
<dbReference type="Proteomes" id="UP001267426">
    <property type="component" value="Unassembled WGS sequence"/>
</dbReference>
<dbReference type="Pfam" id="PF17782">
    <property type="entry name" value="WHD_DprA"/>
    <property type="match status" value="1"/>
</dbReference>
<name>A0ABU3BT73_9BACT</name>
<evidence type="ECO:0000256" key="1">
    <source>
        <dbReference type="ARBA" id="ARBA00006525"/>
    </source>
</evidence>
<organism evidence="3 4">
    <name type="scientific">Rubrivirga litoralis</name>
    <dbReference type="NCBI Taxonomy" id="3075598"/>
    <lineage>
        <taxon>Bacteria</taxon>
        <taxon>Pseudomonadati</taxon>
        <taxon>Rhodothermota</taxon>
        <taxon>Rhodothermia</taxon>
        <taxon>Rhodothermales</taxon>
        <taxon>Rubricoccaceae</taxon>
        <taxon>Rubrivirga</taxon>
    </lineage>
</organism>
<feature type="domain" description="Helix-hairpin-helix DNA-binding motif class 1" evidence="2">
    <location>
        <begin position="59"/>
        <end position="78"/>
    </location>
</feature>
<dbReference type="InterPro" id="IPR057666">
    <property type="entry name" value="DrpA_SLOG"/>
</dbReference>
<comment type="similarity">
    <text evidence="1">Belongs to the DprA/Smf family.</text>
</comment>
<dbReference type="Pfam" id="PF02481">
    <property type="entry name" value="DNA_processg_A"/>
    <property type="match status" value="1"/>
</dbReference>
<protein>
    <submittedName>
        <fullName evidence="3">DNA-processing protein DprA</fullName>
    </submittedName>
</protein>
<evidence type="ECO:0000313" key="3">
    <source>
        <dbReference type="EMBL" id="MDT0632468.1"/>
    </source>
</evidence>
<dbReference type="PANTHER" id="PTHR43022">
    <property type="entry name" value="PROTEIN SMF"/>
    <property type="match status" value="1"/>
</dbReference>
<feature type="domain" description="Helix-hairpin-helix DNA-binding motif class 1" evidence="2">
    <location>
        <begin position="27"/>
        <end position="46"/>
    </location>
</feature>
<dbReference type="SMART" id="SM00278">
    <property type="entry name" value="HhH1"/>
    <property type="match status" value="2"/>
</dbReference>
<accession>A0ABU3BT73</accession>
<evidence type="ECO:0000259" key="2">
    <source>
        <dbReference type="SMART" id="SM00278"/>
    </source>
</evidence>
<dbReference type="InterPro" id="IPR041614">
    <property type="entry name" value="DprA_WH"/>
</dbReference>
<dbReference type="PANTHER" id="PTHR43022:SF1">
    <property type="entry name" value="PROTEIN SMF"/>
    <property type="match status" value="1"/>
</dbReference>
<dbReference type="SUPFAM" id="SSF102405">
    <property type="entry name" value="MCP/YpsA-like"/>
    <property type="match status" value="1"/>
</dbReference>
<proteinExistence type="inferred from homology"/>
<dbReference type="EMBL" id="JAVRHT010000028">
    <property type="protein sequence ID" value="MDT0632468.1"/>
    <property type="molecule type" value="Genomic_DNA"/>
</dbReference>
<dbReference type="InterPro" id="IPR003488">
    <property type="entry name" value="DprA"/>
</dbReference>
<sequence>MADLFLDPAPPAAPPVPASDAERRALVALSLVPGVGAGRARALVAAFGSAERVLAAPAGRLVRVDGVGRATAEAVRAGADARAVDDQFRRAERVGARLVAFGDGEYPALLREIYDPPPFLWVLGRFDAADDRAAAVVGTRRASDYGLRVAEAFARGLVEGGATVVSGLAYGVDVAAHRAALAAGGRTVAVLGSGVDRIYPSRHAPVVREVVERGAGAVVSELPMGAKPDAPHFPRRNRIVSGMSAATVVAEARATGGALLTAAIALEQNREVFAAPAPVFSDYEGTNRLVQQGWAALALGASDVLAALDAVAPAAAPPGAAPPAPPAPAPPDLTAVERRLLDALDGEPRPLDAVCGASGVDTSQALVYLLQLEFRGLVRQLAGKQFYRA</sequence>
<reference evidence="3 4" key="1">
    <citation type="submission" date="2023-09" db="EMBL/GenBank/DDBJ databases">
        <authorList>
            <person name="Rey-Velasco X."/>
        </authorList>
    </citation>
    <scope>NUCLEOTIDE SEQUENCE [LARGE SCALE GENOMIC DNA]</scope>
    <source>
        <strain evidence="3 4">F394</strain>
    </source>
</reference>
<dbReference type="InterPro" id="IPR010994">
    <property type="entry name" value="RuvA_2-like"/>
</dbReference>
<dbReference type="InterPro" id="IPR003583">
    <property type="entry name" value="Hlx-hairpin-Hlx_DNA-bd_motif"/>
</dbReference>
<dbReference type="RefSeq" id="WP_311664369.1">
    <property type="nucleotide sequence ID" value="NZ_JAVRHT010000028.1"/>
</dbReference>
<dbReference type="SUPFAM" id="SSF47781">
    <property type="entry name" value="RuvA domain 2-like"/>
    <property type="match status" value="1"/>
</dbReference>
<dbReference type="Gene3D" id="1.10.10.10">
    <property type="entry name" value="Winged helix-like DNA-binding domain superfamily/Winged helix DNA-binding domain"/>
    <property type="match status" value="1"/>
</dbReference>
<keyword evidence="4" id="KW-1185">Reference proteome</keyword>
<gene>
    <name evidence="3" type="primary">dprA</name>
    <name evidence="3" type="ORF">RM540_11975</name>
</gene>
<evidence type="ECO:0000313" key="4">
    <source>
        <dbReference type="Proteomes" id="UP001267426"/>
    </source>
</evidence>
<dbReference type="Gene3D" id="3.40.50.450">
    <property type="match status" value="1"/>
</dbReference>
<dbReference type="Pfam" id="PF14520">
    <property type="entry name" value="HHH_5"/>
    <property type="match status" value="1"/>
</dbReference>